<dbReference type="Gene3D" id="3.40.50.10320">
    <property type="entry name" value="LmbE-like"/>
    <property type="match status" value="1"/>
</dbReference>
<dbReference type="AlphaFoldDB" id="A0A3M9N924"/>
<dbReference type="InterPro" id="IPR023842">
    <property type="entry name" value="Bacillithiol_biosynth_BshB1"/>
</dbReference>
<reference evidence="1 2" key="1">
    <citation type="submission" date="2018-11" db="EMBL/GenBank/DDBJ databases">
        <title>Draft genome sequence of Ferruginibacter sp. BO-59.</title>
        <authorList>
            <person name="Im W.T."/>
        </authorList>
    </citation>
    <scope>NUCLEOTIDE SEQUENCE [LARGE SCALE GENOMIC DNA]</scope>
    <source>
        <strain evidence="1 2">BO-59</strain>
    </source>
</reference>
<dbReference type="Proteomes" id="UP000267223">
    <property type="component" value="Unassembled WGS sequence"/>
</dbReference>
<dbReference type="Pfam" id="PF02585">
    <property type="entry name" value="PIG-L"/>
    <property type="match status" value="1"/>
</dbReference>
<organism evidence="1 2">
    <name type="scientific">Hanamia caeni</name>
    <dbReference type="NCBI Taxonomy" id="2294116"/>
    <lineage>
        <taxon>Bacteria</taxon>
        <taxon>Pseudomonadati</taxon>
        <taxon>Bacteroidota</taxon>
        <taxon>Chitinophagia</taxon>
        <taxon>Chitinophagales</taxon>
        <taxon>Chitinophagaceae</taxon>
        <taxon>Hanamia</taxon>
    </lineage>
</organism>
<dbReference type="OrthoDB" id="9778719at2"/>
<accession>A0A3M9N924</accession>
<dbReference type="SUPFAM" id="SSF102588">
    <property type="entry name" value="LmbE-like"/>
    <property type="match status" value="1"/>
</dbReference>
<dbReference type="GO" id="GO:0019213">
    <property type="term" value="F:deacetylase activity"/>
    <property type="evidence" value="ECO:0007669"/>
    <property type="project" value="InterPro"/>
</dbReference>
<evidence type="ECO:0000313" key="1">
    <source>
        <dbReference type="EMBL" id="RNI34310.1"/>
    </source>
</evidence>
<dbReference type="NCBIfam" id="TIGR04001">
    <property type="entry name" value="thiol_BshB1"/>
    <property type="match status" value="1"/>
</dbReference>
<dbReference type="GO" id="GO:0016811">
    <property type="term" value="F:hydrolase activity, acting on carbon-nitrogen (but not peptide) bonds, in linear amides"/>
    <property type="evidence" value="ECO:0007669"/>
    <property type="project" value="TreeGrafter"/>
</dbReference>
<dbReference type="GO" id="GO:0071793">
    <property type="term" value="P:bacillithiol biosynthetic process"/>
    <property type="evidence" value="ECO:0007669"/>
    <property type="project" value="InterPro"/>
</dbReference>
<dbReference type="InterPro" id="IPR024078">
    <property type="entry name" value="LmbE-like_dom_sf"/>
</dbReference>
<dbReference type="PANTHER" id="PTHR12993">
    <property type="entry name" value="N-ACETYLGLUCOSAMINYL-PHOSPHATIDYLINOSITOL DE-N-ACETYLASE-RELATED"/>
    <property type="match status" value="1"/>
</dbReference>
<dbReference type="RefSeq" id="WP_123121851.1">
    <property type="nucleotide sequence ID" value="NZ_RJJR01000014.1"/>
</dbReference>
<name>A0A3M9N924_9BACT</name>
<protein>
    <submittedName>
        <fullName evidence="1">Bacillithiol biosynthesis deacetylase BshB1</fullName>
    </submittedName>
</protein>
<keyword evidence="2" id="KW-1185">Reference proteome</keyword>
<proteinExistence type="predicted"/>
<sequence length="244" mass="27587">MKLDLLAFGVHPDDIELSCAGTLLVEKNNLKKIGIIDLTRGELGTRGTAETREEEAENSAKILGVDVRENLDMADAFFKNDETNQRKIITALRNYKPEVVLCNAIEDRHPDHGRAARLVSDSCFLSGLRKIETFNSGVKQEAWKPKLILNYIQDSYMKPDFVVDISEVIEKKIEAIRAFKTQFFNGLENKSEPETYISTPEFLESIINRSKMFGKMIGVKHAEGFVSKKMIGIKTFDVLIQNIT</sequence>
<evidence type="ECO:0000313" key="2">
    <source>
        <dbReference type="Proteomes" id="UP000267223"/>
    </source>
</evidence>
<dbReference type="EMBL" id="RJJR01000014">
    <property type="protein sequence ID" value="RNI34310.1"/>
    <property type="molecule type" value="Genomic_DNA"/>
</dbReference>
<dbReference type="PANTHER" id="PTHR12993:SF30">
    <property type="entry name" value="N-ACETYL-ALPHA-D-GLUCOSAMINYL L-MALATE DEACETYLASE 1"/>
    <property type="match status" value="1"/>
</dbReference>
<dbReference type="InterPro" id="IPR003737">
    <property type="entry name" value="GlcNAc_PI_deacetylase-related"/>
</dbReference>
<gene>
    <name evidence="1" type="primary">bshB1</name>
    <name evidence="1" type="ORF">EFY79_16595</name>
</gene>
<comment type="caution">
    <text evidence="1">The sequence shown here is derived from an EMBL/GenBank/DDBJ whole genome shotgun (WGS) entry which is preliminary data.</text>
</comment>